<evidence type="ECO:0000256" key="1">
    <source>
        <dbReference type="SAM" id="MobiDB-lite"/>
    </source>
</evidence>
<sequence length="133" mass="14815">MIVGFTSGNPCPATDQWRLSVIIAFQVCRYEATLGQIHKQIVLQSDPTVTNLSLERAALDSYGALVQGPKKSQFHEVDPKEAQVHQDEKNYDTAKDVQAVKNARDALIPARDAEDRDYDSEPSAKRTKSKDRA</sequence>
<gene>
    <name evidence="2" type="ORF">DAEQUDRAFT_734978</name>
</gene>
<dbReference type="Proteomes" id="UP000076727">
    <property type="component" value="Unassembled WGS sequence"/>
</dbReference>
<feature type="region of interest" description="Disordered" evidence="1">
    <location>
        <begin position="105"/>
        <end position="133"/>
    </location>
</feature>
<name>A0A165TYN4_9APHY</name>
<keyword evidence="3" id="KW-1185">Reference proteome</keyword>
<proteinExistence type="predicted"/>
<accession>A0A165TYN4</accession>
<protein>
    <submittedName>
        <fullName evidence="2">Uncharacterized protein</fullName>
    </submittedName>
</protein>
<reference evidence="2 3" key="1">
    <citation type="journal article" date="2016" name="Mol. Biol. Evol.">
        <title>Comparative Genomics of Early-Diverging Mushroom-Forming Fungi Provides Insights into the Origins of Lignocellulose Decay Capabilities.</title>
        <authorList>
            <person name="Nagy L.G."/>
            <person name="Riley R."/>
            <person name="Tritt A."/>
            <person name="Adam C."/>
            <person name="Daum C."/>
            <person name="Floudas D."/>
            <person name="Sun H."/>
            <person name="Yadav J.S."/>
            <person name="Pangilinan J."/>
            <person name="Larsson K.H."/>
            <person name="Matsuura K."/>
            <person name="Barry K."/>
            <person name="Labutti K."/>
            <person name="Kuo R."/>
            <person name="Ohm R.A."/>
            <person name="Bhattacharya S.S."/>
            <person name="Shirouzu T."/>
            <person name="Yoshinaga Y."/>
            <person name="Martin F.M."/>
            <person name="Grigoriev I.V."/>
            <person name="Hibbett D.S."/>
        </authorList>
    </citation>
    <scope>NUCLEOTIDE SEQUENCE [LARGE SCALE GENOMIC DNA]</scope>
    <source>
        <strain evidence="2 3">L-15889</strain>
    </source>
</reference>
<organism evidence="2 3">
    <name type="scientific">Daedalea quercina L-15889</name>
    <dbReference type="NCBI Taxonomy" id="1314783"/>
    <lineage>
        <taxon>Eukaryota</taxon>
        <taxon>Fungi</taxon>
        <taxon>Dikarya</taxon>
        <taxon>Basidiomycota</taxon>
        <taxon>Agaricomycotina</taxon>
        <taxon>Agaricomycetes</taxon>
        <taxon>Polyporales</taxon>
        <taxon>Fomitopsis</taxon>
    </lineage>
</organism>
<evidence type="ECO:0000313" key="2">
    <source>
        <dbReference type="EMBL" id="KZT74146.1"/>
    </source>
</evidence>
<dbReference type="EMBL" id="KV429034">
    <property type="protein sequence ID" value="KZT74146.1"/>
    <property type="molecule type" value="Genomic_DNA"/>
</dbReference>
<dbReference type="AlphaFoldDB" id="A0A165TYN4"/>
<evidence type="ECO:0000313" key="3">
    <source>
        <dbReference type="Proteomes" id="UP000076727"/>
    </source>
</evidence>